<feature type="domain" description="Ferric oxidoreductase" evidence="10">
    <location>
        <begin position="121"/>
        <end position="238"/>
    </location>
</feature>
<keyword evidence="14" id="KW-1185">Reference proteome</keyword>
<dbReference type="InterPro" id="IPR013130">
    <property type="entry name" value="Fe3_Rdtase_TM_dom"/>
</dbReference>
<dbReference type="OrthoDB" id="10006946at2759"/>
<sequence>WPFHFHPSNALGADAANELTRRYAIIAQVSACVPIIPLATWSYRRAIVRLIKTAPINGLGPSTALRRASTRMTWWLENPLSAWLGGTRFQWLVGLYWAAWLSFLCTHNTNSDYLHLTKRIGAMAVSQLPLTLLLSLKSRYSPAQIILRIDERHLNIYHRTLARIVFVLALCHVALYLNFYVVSGRLLKRIRDSDVRLGLSVAFVFGFIAVTSTQIIREWNYRVFFVSHVSAALASLVLILFHAEHARLFTIQSIILYLVNLVARMADTRTFVATLAIAPSDDIVVTLRPSKQDGNSSAPLLLDASHVYVGVQAKSTFRLFAAFEGYAQRNPFTVFGMDMVGQHTRLFIRPQRGQTAVLRAMAESQREGNRDMHELLVEGPYGRAAQFASPSAFANRVRERYHNILLVSAGSGASFIMPLFSSILAGIEAAHPDTPSCRIQLILVMKTQVELETVLNVFESTCADADIIKMFVTRPTSQRRREGLDVELQIATSHAQVGEELVRSGRPDWEQIVDDWLDHEIPGSLPSAIFCCGPAGLRRSVRDACGAWVRKGADVDWYEEGF</sequence>
<feature type="domain" description="Ferric reductase NAD binding" evidence="12">
    <location>
        <begin position="401"/>
        <end position="545"/>
    </location>
</feature>
<evidence type="ECO:0008006" key="15">
    <source>
        <dbReference type="Google" id="ProtNLM"/>
    </source>
</evidence>
<evidence type="ECO:0000256" key="4">
    <source>
        <dbReference type="ARBA" id="ARBA00022982"/>
    </source>
</evidence>
<dbReference type="GO" id="GO:0006879">
    <property type="term" value="P:intracellular iron ion homeostasis"/>
    <property type="evidence" value="ECO:0007669"/>
    <property type="project" value="TreeGrafter"/>
</dbReference>
<keyword evidence="8 9" id="KW-0472">Membrane</keyword>
<feature type="transmembrane region" description="Helical" evidence="9">
    <location>
        <begin position="404"/>
        <end position="427"/>
    </location>
</feature>
<organism evidence="13 14">
    <name type="scientific">Corynespora cassiicola Philippines</name>
    <dbReference type="NCBI Taxonomy" id="1448308"/>
    <lineage>
        <taxon>Eukaryota</taxon>
        <taxon>Fungi</taxon>
        <taxon>Dikarya</taxon>
        <taxon>Ascomycota</taxon>
        <taxon>Pezizomycotina</taxon>
        <taxon>Dothideomycetes</taxon>
        <taxon>Pleosporomycetidae</taxon>
        <taxon>Pleosporales</taxon>
        <taxon>Corynesporascaceae</taxon>
        <taxon>Corynespora</taxon>
    </lineage>
</organism>
<evidence type="ECO:0000313" key="14">
    <source>
        <dbReference type="Proteomes" id="UP000240883"/>
    </source>
</evidence>
<dbReference type="Pfam" id="PF08030">
    <property type="entry name" value="NAD_binding_6"/>
    <property type="match status" value="1"/>
</dbReference>
<feature type="non-terminal residue" evidence="13">
    <location>
        <position position="1"/>
    </location>
</feature>
<evidence type="ECO:0000259" key="10">
    <source>
        <dbReference type="Pfam" id="PF01794"/>
    </source>
</evidence>
<dbReference type="PANTHER" id="PTHR32361:SF9">
    <property type="entry name" value="FERRIC REDUCTASE TRANSMEMBRANE COMPONENT 3-RELATED"/>
    <property type="match status" value="1"/>
</dbReference>
<evidence type="ECO:0000256" key="9">
    <source>
        <dbReference type="SAM" id="Phobius"/>
    </source>
</evidence>
<dbReference type="EMBL" id="KZ678152">
    <property type="protein sequence ID" value="PSN59930.1"/>
    <property type="molecule type" value="Genomic_DNA"/>
</dbReference>
<feature type="transmembrane region" description="Helical" evidence="9">
    <location>
        <begin position="161"/>
        <end position="183"/>
    </location>
</feature>
<dbReference type="Gene3D" id="3.40.50.80">
    <property type="entry name" value="Nucleotide-binding domain of ferredoxin-NADP reductase (FNR) module"/>
    <property type="match status" value="1"/>
</dbReference>
<evidence type="ECO:0000256" key="1">
    <source>
        <dbReference type="ARBA" id="ARBA00004141"/>
    </source>
</evidence>
<keyword evidence="7" id="KW-0406">Ion transport</keyword>
<dbReference type="GO" id="GO:0000293">
    <property type="term" value="F:ferric-chelate reductase activity"/>
    <property type="evidence" value="ECO:0007669"/>
    <property type="project" value="UniProtKB-ARBA"/>
</dbReference>
<feature type="transmembrane region" description="Helical" evidence="9">
    <location>
        <begin position="23"/>
        <end position="43"/>
    </location>
</feature>
<feature type="transmembrane region" description="Helical" evidence="9">
    <location>
        <begin position="195"/>
        <end position="216"/>
    </location>
</feature>
<dbReference type="AlphaFoldDB" id="A0A2T2N3D3"/>
<protein>
    <recommendedName>
        <fullName evidence="15">FAD-binding FR-type domain-containing protein</fullName>
    </recommendedName>
</protein>
<feature type="non-terminal residue" evidence="13">
    <location>
        <position position="562"/>
    </location>
</feature>
<dbReference type="InterPro" id="IPR039261">
    <property type="entry name" value="FNR_nucleotide-bd"/>
</dbReference>
<keyword evidence="5 9" id="KW-1133">Transmembrane helix</keyword>
<evidence type="ECO:0000259" key="11">
    <source>
        <dbReference type="Pfam" id="PF08022"/>
    </source>
</evidence>
<evidence type="ECO:0000256" key="8">
    <source>
        <dbReference type="ARBA" id="ARBA00023136"/>
    </source>
</evidence>
<dbReference type="GO" id="GO:0005886">
    <property type="term" value="C:plasma membrane"/>
    <property type="evidence" value="ECO:0007669"/>
    <property type="project" value="TreeGrafter"/>
</dbReference>
<feature type="transmembrane region" description="Helical" evidence="9">
    <location>
        <begin position="223"/>
        <end position="243"/>
    </location>
</feature>
<dbReference type="PANTHER" id="PTHR32361">
    <property type="entry name" value="FERRIC/CUPRIC REDUCTASE TRANSMEMBRANE COMPONENT"/>
    <property type="match status" value="1"/>
</dbReference>
<dbReference type="InterPro" id="IPR013121">
    <property type="entry name" value="Fe_red_NAD-bd_6"/>
</dbReference>
<evidence type="ECO:0000256" key="2">
    <source>
        <dbReference type="ARBA" id="ARBA00022448"/>
    </source>
</evidence>
<keyword evidence="3 9" id="KW-0812">Transmembrane</keyword>
<dbReference type="STRING" id="1448308.A0A2T2N3D3"/>
<proteinExistence type="predicted"/>
<dbReference type="InterPro" id="IPR051410">
    <property type="entry name" value="Ferric/Cupric_Reductase"/>
</dbReference>
<reference evidence="13 14" key="1">
    <citation type="journal article" date="2018" name="Front. Microbiol.">
        <title>Genome-Wide Analysis of Corynespora cassiicola Leaf Fall Disease Putative Effectors.</title>
        <authorList>
            <person name="Lopez D."/>
            <person name="Ribeiro S."/>
            <person name="Label P."/>
            <person name="Fumanal B."/>
            <person name="Venisse J.S."/>
            <person name="Kohler A."/>
            <person name="de Oliveira R.R."/>
            <person name="Labutti K."/>
            <person name="Lipzen A."/>
            <person name="Lail K."/>
            <person name="Bauer D."/>
            <person name="Ohm R.A."/>
            <person name="Barry K.W."/>
            <person name="Spatafora J."/>
            <person name="Grigoriev I.V."/>
            <person name="Martin F.M."/>
            <person name="Pujade-Renaud V."/>
        </authorList>
    </citation>
    <scope>NUCLEOTIDE SEQUENCE [LARGE SCALE GENOMIC DNA]</scope>
    <source>
        <strain evidence="13 14">Philippines</strain>
    </source>
</reference>
<feature type="domain" description="FAD-binding 8" evidence="11">
    <location>
        <begin position="303"/>
        <end position="384"/>
    </location>
</feature>
<dbReference type="SUPFAM" id="SSF52343">
    <property type="entry name" value="Ferredoxin reductase-like, C-terminal NADP-linked domain"/>
    <property type="match status" value="1"/>
</dbReference>
<evidence type="ECO:0000313" key="13">
    <source>
        <dbReference type="EMBL" id="PSN59930.1"/>
    </source>
</evidence>
<keyword evidence="2" id="KW-0813">Transport</keyword>
<dbReference type="SFLD" id="SFLDS00052">
    <property type="entry name" value="Ferric_Reductase_Domain"/>
    <property type="match status" value="1"/>
</dbReference>
<evidence type="ECO:0000256" key="5">
    <source>
        <dbReference type="ARBA" id="ARBA00022989"/>
    </source>
</evidence>
<name>A0A2T2N3D3_CORCC</name>
<evidence type="ECO:0000259" key="12">
    <source>
        <dbReference type="Pfam" id="PF08030"/>
    </source>
</evidence>
<keyword evidence="4" id="KW-0249">Electron transport</keyword>
<dbReference type="InterPro" id="IPR013112">
    <property type="entry name" value="FAD-bd_8"/>
</dbReference>
<evidence type="ECO:0000256" key="7">
    <source>
        <dbReference type="ARBA" id="ARBA00023065"/>
    </source>
</evidence>
<evidence type="ECO:0000256" key="6">
    <source>
        <dbReference type="ARBA" id="ARBA00023002"/>
    </source>
</evidence>
<dbReference type="Pfam" id="PF01794">
    <property type="entry name" value="Ferric_reduct"/>
    <property type="match status" value="1"/>
</dbReference>
<dbReference type="SFLD" id="SFLDG01168">
    <property type="entry name" value="Ferric_reductase_subgroup_(FRE"/>
    <property type="match status" value="1"/>
</dbReference>
<dbReference type="Pfam" id="PF08022">
    <property type="entry name" value="FAD_binding_8"/>
    <property type="match status" value="1"/>
</dbReference>
<dbReference type="GO" id="GO:0006826">
    <property type="term" value="P:iron ion transport"/>
    <property type="evidence" value="ECO:0007669"/>
    <property type="project" value="TreeGrafter"/>
</dbReference>
<dbReference type="CDD" id="cd06186">
    <property type="entry name" value="NOX_Duox_like_FAD_NADP"/>
    <property type="match status" value="1"/>
</dbReference>
<gene>
    <name evidence="13" type="ORF">BS50DRAFT_451345</name>
</gene>
<feature type="transmembrane region" description="Helical" evidence="9">
    <location>
        <begin position="249"/>
        <end position="266"/>
    </location>
</feature>
<accession>A0A2T2N3D3</accession>
<dbReference type="GO" id="GO:0015677">
    <property type="term" value="P:copper ion import"/>
    <property type="evidence" value="ECO:0007669"/>
    <property type="project" value="TreeGrafter"/>
</dbReference>
<keyword evidence="6" id="KW-0560">Oxidoreductase</keyword>
<comment type="subcellular location">
    <subcellularLocation>
        <location evidence="1">Membrane</location>
        <topology evidence="1">Multi-pass membrane protein</topology>
    </subcellularLocation>
</comment>
<dbReference type="Proteomes" id="UP000240883">
    <property type="component" value="Unassembled WGS sequence"/>
</dbReference>
<evidence type="ECO:0000256" key="3">
    <source>
        <dbReference type="ARBA" id="ARBA00022692"/>
    </source>
</evidence>